<name>A0A1H9LBX3_BUTFI</name>
<proteinExistence type="predicted"/>
<dbReference type="RefSeq" id="WP_022752939.1">
    <property type="nucleotide sequence ID" value="NZ_CP065800.1"/>
</dbReference>
<evidence type="ECO:0000256" key="1">
    <source>
        <dbReference type="SAM" id="MobiDB-lite"/>
    </source>
</evidence>
<feature type="compositionally biased region" description="Basic and acidic residues" evidence="1">
    <location>
        <begin position="48"/>
        <end position="60"/>
    </location>
</feature>
<dbReference type="Proteomes" id="UP000182584">
    <property type="component" value="Unassembled WGS sequence"/>
</dbReference>
<sequence>MNNMKKEIEQLSNTVRNMSGYWKSESSEVHQDIFADIIDDAMDYADHFPEDTKTSTKTDVFDSDLLN</sequence>
<organism evidence="2 3">
    <name type="scientific">Butyrivibrio fibrisolvens</name>
    <dbReference type="NCBI Taxonomy" id="831"/>
    <lineage>
        <taxon>Bacteria</taxon>
        <taxon>Bacillati</taxon>
        <taxon>Bacillota</taxon>
        <taxon>Clostridia</taxon>
        <taxon>Lachnospirales</taxon>
        <taxon>Lachnospiraceae</taxon>
        <taxon>Butyrivibrio</taxon>
    </lineage>
</organism>
<dbReference type="AlphaFoldDB" id="A0A1H9LBX3"/>
<dbReference type="EMBL" id="FOGJ01000002">
    <property type="protein sequence ID" value="SER08916.1"/>
    <property type="molecule type" value="Genomic_DNA"/>
</dbReference>
<protein>
    <submittedName>
        <fullName evidence="2">Uncharacterized protein</fullName>
    </submittedName>
</protein>
<evidence type="ECO:0000313" key="3">
    <source>
        <dbReference type="Proteomes" id="UP000182584"/>
    </source>
</evidence>
<feature type="region of interest" description="Disordered" evidence="1">
    <location>
        <begin position="48"/>
        <end position="67"/>
    </location>
</feature>
<accession>A0A1H9LBX3</accession>
<evidence type="ECO:0000313" key="2">
    <source>
        <dbReference type="EMBL" id="SER08916.1"/>
    </source>
</evidence>
<reference evidence="2 3" key="1">
    <citation type="submission" date="2016-10" db="EMBL/GenBank/DDBJ databases">
        <authorList>
            <person name="de Groot N.N."/>
        </authorList>
    </citation>
    <scope>NUCLEOTIDE SEQUENCE [LARGE SCALE GENOMIC DNA]</scope>
    <source>
        <strain evidence="2 3">AR40</strain>
    </source>
</reference>
<gene>
    <name evidence="2" type="ORF">SAMN04487884_10218</name>
</gene>
<dbReference type="OrthoDB" id="9944044at2"/>